<dbReference type="PANTHER" id="PTHR12936">
    <property type="entry name" value="ANAPHASE-PROMOTING COMPLEX 10"/>
    <property type="match status" value="1"/>
</dbReference>
<dbReference type="GO" id="GO:0051301">
    <property type="term" value="P:cell division"/>
    <property type="evidence" value="ECO:0007669"/>
    <property type="project" value="UniProtKB-KW"/>
</dbReference>
<dbReference type="PANTHER" id="PTHR12936:SF0">
    <property type="entry name" value="ANAPHASE-PROMOTING COMPLEX SUBUNIT 10"/>
    <property type="match status" value="1"/>
</dbReference>
<keyword evidence="4" id="KW-0833">Ubl conjugation pathway</keyword>
<evidence type="ECO:0000256" key="4">
    <source>
        <dbReference type="ARBA" id="ARBA00022786"/>
    </source>
</evidence>
<dbReference type="Pfam" id="PF03256">
    <property type="entry name" value="ANAPC10"/>
    <property type="match status" value="1"/>
</dbReference>
<dbReference type="AlphaFoldDB" id="A0AAD9TJ82"/>
<feature type="domain" description="DOC" evidence="6">
    <location>
        <begin position="19"/>
        <end position="60"/>
    </location>
</feature>
<name>A0AAD9TJ82_9ROSI</name>
<organism evidence="7 8">
    <name type="scientific">Dipteronia dyeriana</name>
    <dbReference type="NCBI Taxonomy" id="168575"/>
    <lineage>
        <taxon>Eukaryota</taxon>
        <taxon>Viridiplantae</taxon>
        <taxon>Streptophyta</taxon>
        <taxon>Embryophyta</taxon>
        <taxon>Tracheophyta</taxon>
        <taxon>Spermatophyta</taxon>
        <taxon>Magnoliopsida</taxon>
        <taxon>eudicotyledons</taxon>
        <taxon>Gunneridae</taxon>
        <taxon>Pentapetalae</taxon>
        <taxon>rosids</taxon>
        <taxon>malvids</taxon>
        <taxon>Sapindales</taxon>
        <taxon>Sapindaceae</taxon>
        <taxon>Hippocastanoideae</taxon>
        <taxon>Acereae</taxon>
        <taxon>Dipteronia</taxon>
    </lineage>
</organism>
<accession>A0AAD9TJ82</accession>
<evidence type="ECO:0000256" key="1">
    <source>
        <dbReference type="ARBA" id="ARBA00006762"/>
    </source>
</evidence>
<dbReference type="InterPro" id="IPR016901">
    <property type="entry name" value="APC10/Doc1"/>
</dbReference>
<dbReference type="Proteomes" id="UP001280121">
    <property type="component" value="Unassembled WGS sequence"/>
</dbReference>
<comment type="similarity">
    <text evidence="1">Belongs to the APC10 family.</text>
</comment>
<evidence type="ECO:0000256" key="3">
    <source>
        <dbReference type="ARBA" id="ARBA00022776"/>
    </source>
</evidence>
<evidence type="ECO:0000313" key="7">
    <source>
        <dbReference type="EMBL" id="KAK2637119.1"/>
    </source>
</evidence>
<dbReference type="InterPro" id="IPR004939">
    <property type="entry name" value="APC_su10/DOC_dom"/>
</dbReference>
<comment type="caution">
    <text evidence="7">The sequence shown here is derived from an EMBL/GenBank/DDBJ whole genome shotgun (WGS) entry which is preliminary data.</text>
</comment>
<dbReference type="GO" id="GO:0005680">
    <property type="term" value="C:anaphase-promoting complex"/>
    <property type="evidence" value="ECO:0007669"/>
    <property type="project" value="InterPro"/>
</dbReference>
<dbReference type="Gene3D" id="2.60.120.260">
    <property type="entry name" value="Galactose-binding domain-like"/>
    <property type="match status" value="1"/>
</dbReference>
<keyword evidence="8" id="KW-1185">Reference proteome</keyword>
<reference evidence="7" key="1">
    <citation type="journal article" date="2023" name="Plant J.">
        <title>Genome sequences and population genomics provide insights into the demographic history, inbreeding, and mutation load of two 'living fossil' tree species of Dipteronia.</title>
        <authorList>
            <person name="Feng Y."/>
            <person name="Comes H.P."/>
            <person name="Chen J."/>
            <person name="Zhu S."/>
            <person name="Lu R."/>
            <person name="Zhang X."/>
            <person name="Li P."/>
            <person name="Qiu J."/>
            <person name="Olsen K.M."/>
            <person name="Qiu Y."/>
        </authorList>
    </citation>
    <scope>NUCLEOTIDE SEQUENCE</scope>
    <source>
        <strain evidence="7">KIB01</strain>
    </source>
</reference>
<evidence type="ECO:0000256" key="5">
    <source>
        <dbReference type="ARBA" id="ARBA00023306"/>
    </source>
</evidence>
<gene>
    <name evidence="7" type="ORF">Ddye_031911</name>
</gene>
<dbReference type="GO" id="GO:0031145">
    <property type="term" value="P:anaphase-promoting complex-dependent catabolic process"/>
    <property type="evidence" value="ECO:0007669"/>
    <property type="project" value="InterPro"/>
</dbReference>
<protein>
    <recommendedName>
        <fullName evidence="6">DOC domain-containing protein</fullName>
    </recommendedName>
</protein>
<evidence type="ECO:0000259" key="6">
    <source>
        <dbReference type="Pfam" id="PF03256"/>
    </source>
</evidence>
<dbReference type="GO" id="GO:0070979">
    <property type="term" value="P:protein K11-linked ubiquitination"/>
    <property type="evidence" value="ECO:0007669"/>
    <property type="project" value="TreeGrafter"/>
</dbReference>
<dbReference type="EMBL" id="JANJYI010000009">
    <property type="protein sequence ID" value="KAK2637119.1"/>
    <property type="molecule type" value="Genomic_DNA"/>
</dbReference>
<sequence>MATESSESEEEWKIKGGKQHLIVDDDLREMGKKAAWSVSSYKPGNCVSALHDDNTNTYWQYSFSFYL</sequence>
<evidence type="ECO:0000313" key="8">
    <source>
        <dbReference type="Proteomes" id="UP001280121"/>
    </source>
</evidence>
<keyword evidence="3" id="KW-0498">Mitosis</keyword>
<keyword evidence="5" id="KW-0131">Cell cycle</keyword>
<dbReference type="SUPFAM" id="SSF49785">
    <property type="entry name" value="Galactose-binding domain-like"/>
    <property type="match status" value="1"/>
</dbReference>
<keyword evidence="2" id="KW-0132">Cell division</keyword>
<dbReference type="InterPro" id="IPR008979">
    <property type="entry name" value="Galactose-bd-like_sf"/>
</dbReference>
<proteinExistence type="inferred from homology"/>
<evidence type="ECO:0000256" key="2">
    <source>
        <dbReference type="ARBA" id="ARBA00022618"/>
    </source>
</evidence>